<evidence type="ECO:0000313" key="5">
    <source>
        <dbReference type="EMBL" id="QUJ75497.1"/>
    </source>
</evidence>
<dbReference type="GO" id="GO:0004315">
    <property type="term" value="F:3-oxoacyl-[acyl-carrier-protein] synthase activity"/>
    <property type="evidence" value="ECO:0007669"/>
    <property type="project" value="InterPro"/>
</dbReference>
<evidence type="ECO:0000256" key="2">
    <source>
        <dbReference type="ARBA" id="ARBA00023315"/>
    </source>
</evidence>
<organism evidence="5 6">
    <name type="scientific">Sulfitobacter albidus</name>
    <dbReference type="NCBI Taxonomy" id="2829501"/>
    <lineage>
        <taxon>Bacteria</taxon>
        <taxon>Pseudomonadati</taxon>
        <taxon>Pseudomonadota</taxon>
        <taxon>Alphaproteobacteria</taxon>
        <taxon>Rhodobacterales</taxon>
        <taxon>Roseobacteraceae</taxon>
        <taxon>Sulfitobacter</taxon>
    </lineage>
</organism>
<accession>A0A975PL77</accession>
<dbReference type="Pfam" id="PF08541">
    <property type="entry name" value="ACP_syn_III_C"/>
    <property type="match status" value="1"/>
</dbReference>
<dbReference type="GO" id="GO:0044550">
    <property type="term" value="P:secondary metabolite biosynthetic process"/>
    <property type="evidence" value="ECO:0007669"/>
    <property type="project" value="TreeGrafter"/>
</dbReference>
<dbReference type="RefSeq" id="WP_212703702.1">
    <property type="nucleotide sequence ID" value="NZ_CP073581.1"/>
</dbReference>
<keyword evidence="2" id="KW-0012">Acyltransferase</keyword>
<evidence type="ECO:0000259" key="3">
    <source>
        <dbReference type="Pfam" id="PF08541"/>
    </source>
</evidence>
<dbReference type="InterPro" id="IPR016039">
    <property type="entry name" value="Thiolase-like"/>
</dbReference>
<reference evidence="5" key="1">
    <citation type="submission" date="2021-04" db="EMBL/GenBank/DDBJ databases">
        <title>Complete genome sequence for Sulfitobacter sp. strain JK7-1.</title>
        <authorList>
            <person name="Park S.-J."/>
        </authorList>
    </citation>
    <scope>NUCLEOTIDE SEQUENCE</scope>
    <source>
        <strain evidence="5">JK7-1</strain>
    </source>
</reference>
<dbReference type="EMBL" id="CP073581">
    <property type="protein sequence ID" value="QUJ75497.1"/>
    <property type="molecule type" value="Genomic_DNA"/>
</dbReference>
<dbReference type="InterPro" id="IPR013751">
    <property type="entry name" value="ACP_syn_III_N"/>
</dbReference>
<feature type="domain" description="Beta-ketoacyl-[acyl-carrier-protein] synthase III C-terminal" evidence="3">
    <location>
        <begin position="283"/>
        <end position="371"/>
    </location>
</feature>
<dbReference type="Proteomes" id="UP000683291">
    <property type="component" value="Chromosome 1"/>
</dbReference>
<keyword evidence="1" id="KW-0808">Transferase</keyword>
<evidence type="ECO:0000256" key="1">
    <source>
        <dbReference type="ARBA" id="ARBA00022679"/>
    </source>
</evidence>
<dbReference type="PANTHER" id="PTHR34069">
    <property type="entry name" value="3-OXOACYL-[ACYL-CARRIER-PROTEIN] SYNTHASE 3"/>
    <property type="match status" value="1"/>
</dbReference>
<sequence length="374" mass="40699">MYTPAITGTGVFTPEQVITNAELVAAFNAYVDLYNAEHAEEIAAGTLPAKAHSSEEFIVKASGIEQRYVIDKTGILDPQVMHPLLRQRADDEPSLMAEMALDAAQKALAQAGKTAADVDAVICAASNLERAYPAVAIEIQELLQINGFAFDMNVACSSATFGIQAAADMIRSGSIRSALVVNPEICSAHLEWRDRDCHFIFGDVATATLIERSEDAAGSYFEIKSTRCATEFSNNIRNNNGFLRRSRPDGVADRRDMQFMQNGRKVFKEVLPMVSEHIAGHMDDEGVQASDLKRIWLHQANKSMNDFIGRKVLGRVPEPGEQPNILQDYANTSSAGSIIAFSKYSDDLKDGETGLICSFGAGYSVGSVIVQKHV</sequence>
<proteinExistence type="predicted"/>
<dbReference type="GO" id="GO:0006633">
    <property type="term" value="P:fatty acid biosynthetic process"/>
    <property type="evidence" value="ECO:0007669"/>
    <property type="project" value="InterPro"/>
</dbReference>
<evidence type="ECO:0000259" key="4">
    <source>
        <dbReference type="Pfam" id="PF08545"/>
    </source>
</evidence>
<dbReference type="PANTHER" id="PTHR34069:SF2">
    <property type="entry name" value="BETA-KETOACYL-[ACYL-CARRIER-PROTEIN] SYNTHASE III"/>
    <property type="match status" value="1"/>
</dbReference>
<dbReference type="Pfam" id="PF08545">
    <property type="entry name" value="ACP_syn_III"/>
    <property type="match status" value="1"/>
</dbReference>
<protein>
    <submittedName>
        <fullName evidence="5">Beta-ketoacyl-ACP synthase III</fullName>
    </submittedName>
</protein>
<dbReference type="NCBIfam" id="NF005703">
    <property type="entry name" value="PRK07515.1"/>
    <property type="match status" value="1"/>
</dbReference>
<feature type="domain" description="Beta-ketoacyl-[acyl-carrier-protein] synthase III N-terminal" evidence="4">
    <location>
        <begin position="150"/>
        <end position="217"/>
    </location>
</feature>
<dbReference type="CDD" id="cd00830">
    <property type="entry name" value="KAS_III"/>
    <property type="match status" value="1"/>
</dbReference>
<dbReference type="InterPro" id="IPR013747">
    <property type="entry name" value="ACP_syn_III_C"/>
</dbReference>
<dbReference type="Gene3D" id="3.40.47.10">
    <property type="match status" value="2"/>
</dbReference>
<dbReference type="AlphaFoldDB" id="A0A975PL77"/>
<gene>
    <name evidence="5" type="ORF">KDD17_11015</name>
</gene>
<dbReference type="KEGG" id="sual:KDD17_11015"/>
<dbReference type="SUPFAM" id="SSF53901">
    <property type="entry name" value="Thiolase-like"/>
    <property type="match status" value="1"/>
</dbReference>
<keyword evidence="6" id="KW-1185">Reference proteome</keyword>
<evidence type="ECO:0000313" key="6">
    <source>
        <dbReference type="Proteomes" id="UP000683291"/>
    </source>
</evidence>
<name>A0A975PL77_9RHOB</name>